<evidence type="ECO:0000313" key="2">
    <source>
        <dbReference type="EMBL" id="MFB9631855.1"/>
    </source>
</evidence>
<evidence type="ECO:0008006" key="4">
    <source>
        <dbReference type="Google" id="ProtNLM"/>
    </source>
</evidence>
<dbReference type="RefSeq" id="WP_344988164.1">
    <property type="nucleotide sequence ID" value="NZ_BAAAXV010000002.1"/>
</dbReference>
<keyword evidence="3" id="KW-1185">Reference proteome</keyword>
<dbReference type="Proteomes" id="UP001589532">
    <property type="component" value="Unassembled WGS sequence"/>
</dbReference>
<evidence type="ECO:0000313" key="3">
    <source>
        <dbReference type="Proteomes" id="UP001589532"/>
    </source>
</evidence>
<sequence length="278" mass="29979">MKRTIVGVVVVAGMVQLATTPAQAAAKIDPVRALKSELAPGRAVNVRSTVKVTFARDLVTTSDLEGTIGFGPRGATASDVAQTLRYSKKLLRTMMRANPEETEALQEGPVRMISSKDASYVSGPVVDAALPQGTSWVRYGRTKLPASNLLLEILEPATLKTLLTHRSSYRDGVVKGSIKATKLAAVSSSFASRFGTRFKSGRDGRISYTLWLGPTGLVERLSAKAVLPRAKGSVHIESSSRYSDWGRQVTVLLPLRGDVIDREEIADDVPYQAPGIWN</sequence>
<feature type="chain" id="PRO_5046555175" description="DUF2092 domain-containing protein" evidence="1">
    <location>
        <begin position="25"/>
        <end position="278"/>
    </location>
</feature>
<comment type="caution">
    <text evidence="2">The sequence shown here is derived from an EMBL/GenBank/DDBJ whole genome shotgun (WGS) entry which is preliminary data.</text>
</comment>
<dbReference type="EMBL" id="JBHMBW010000109">
    <property type="protein sequence ID" value="MFB9631855.1"/>
    <property type="molecule type" value="Genomic_DNA"/>
</dbReference>
<feature type="signal peptide" evidence="1">
    <location>
        <begin position="1"/>
        <end position="24"/>
    </location>
</feature>
<proteinExistence type="predicted"/>
<reference evidence="2 3" key="1">
    <citation type="submission" date="2024-09" db="EMBL/GenBank/DDBJ databases">
        <authorList>
            <person name="Sun Q."/>
            <person name="Mori K."/>
        </authorList>
    </citation>
    <scope>NUCLEOTIDE SEQUENCE [LARGE SCALE GENOMIC DNA]</scope>
    <source>
        <strain evidence="2 3">JCM 3143</strain>
    </source>
</reference>
<organism evidence="2 3">
    <name type="scientific">Nonomuraea helvata</name>
    <dbReference type="NCBI Taxonomy" id="37484"/>
    <lineage>
        <taxon>Bacteria</taxon>
        <taxon>Bacillati</taxon>
        <taxon>Actinomycetota</taxon>
        <taxon>Actinomycetes</taxon>
        <taxon>Streptosporangiales</taxon>
        <taxon>Streptosporangiaceae</taxon>
        <taxon>Nonomuraea</taxon>
    </lineage>
</organism>
<evidence type="ECO:0000256" key="1">
    <source>
        <dbReference type="SAM" id="SignalP"/>
    </source>
</evidence>
<gene>
    <name evidence="2" type="ORF">ACFFSA_53100</name>
</gene>
<accession>A0ABV5SJI1</accession>
<name>A0ABV5SJI1_9ACTN</name>
<keyword evidence="1" id="KW-0732">Signal</keyword>
<protein>
    <recommendedName>
        <fullName evidence="4">DUF2092 domain-containing protein</fullName>
    </recommendedName>
</protein>